<evidence type="ECO:0000256" key="1">
    <source>
        <dbReference type="SAM" id="MobiDB-lite"/>
    </source>
</evidence>
<keyword evidence="2" id="KW-0812">Transmembrane</keyword>
<keyword evidence="4" id="KW-1185">Reference proteome</keyword>
<reference evidence="3 4" key="1">
    <citation type="journal article" date="2017" name="Mycologia">
        <title>Bifiguratus adelaidae, gen. et sp. nov., a new member of Mucoromycotina in endophytic and soil-dwelling habitats.</title>
        <authorList>
            <person name="Torres-Cruz T.J."/>
            <person name="Billingsley Tobias T.L."/>
            <person name="Almatruk M."/>
            <person name="Hesse C."/>
            <person name="Kuske C.R."/>
            <person name="Desiro A."/>
            <person name="Benucci G.M."/>
            <person name="Bonito G."/>
            <person name="Stajich J.E."/>
            <person name="Dunlap C."/>
            <person name="Arnold A.E."/>
            <person name="Porras-Alfaro A."/>
        </authorList>
    </citation>
    <scope>NUCLEOTIDE SEQUENCE [LARGE SCALE GENOMIC DNA]</scope>
    <source>
        <strain evidence="3 4">AZ0501</strain>
    </source>
</reference>
<feature type="transmembrane region" description="Helical" evidence="2">
    <location>
        <begin position="93"/>
        <end position="115"/>
    </location>
</feature>
<organism evidence="3 4">
    <name type="scientific">Bifiguratus adelaidae</name>
    <dbReference type="NCBI Taxonomy" id="1938954"/>
    <lineage>
        <taxon>Eukaryota</taxon>
        <taxon>Fungi</taxon>
        <taxon>Fungi incertae sedis</taxon>
        <taxon>Mucoromycota</taxon>
        <taxon>Mucoromycotina</taxon>
        <taxon>Endogonomycetes</taxon>
        <taxon>Endogonales</taxon>
        <taxon>Endogonales incertae sedis</taxon>
        <taxon>Bifiguratus</taxon>
    </lineage>
</organism>
<proteinExistence type="predicted"/>
<comment type="caution">
    <text evidence="3">The sequence shown here is derived from an EMBL/GenBank/DDBJ whole genome shotgun (WGS) entry which is preliminary data.</text>
</comment>
<feature type="compositionally biased region" description="Low complexity" evidence="1">
    <location>
        <begin position="307"/>
        <end position="318"/>
    </location>
</feature>
<evidence type="ECO:0000313" key="4">
    <source>
        <dbReference type="Proteomes" id="UP000242875"/>
    </source>
</evidence>
<gene>
    <name evidence="3" type="ORF">BZG36_03577</name>
</gene>
<dbReference type="OrthoDB" id="2287866at2759"/>
<name>A0A261Y0B5_9FUNG</name>
<evidence type="ECO:0008006" key="5">
    <source>
        <dbReference type="Google" id="ProtNLM"/>
    </source>
</evidence>
<dbReference type="EMBL" id="MVBO01000056">
    <property type="protein sequence ID" value="OZJ04031.1"/>
    <property type="molecule type" value="Genomic_DNA"/>
</dbReference>
<keyword evidence="2" id="KW-0472">Membrane</keyword>
<keyword evidence="2" id="KW-1133">Transmembrane helix</keyword>
<sequence length="380" mass="39997">MRWALLALLPLVYADEATTKATSTSSATSAPNCQPTNCPMTCNPGCSDSETCTIGAMTQCGVCPVLTCVSRTSVGGLDSSTSTPSPSSSQGGLVGGLVGGLAGVAIVAAIAFWYYRRNKKQRRATEQRSEKSDDASWVQNSMNSSSVIPIAYIPPSNSHASLNFASTPASSHYLSPPSTIPRPTGNSIHLSLNLNKDARASAMTDHLFDDLDDEDAVQLRMAVARPVQSPEQPPQPAVVTANDAVPPTPTVAAQAVQAVRVKPTLVRYNTLKSTSSGNKSDTSPALSTAAPVEANNKPTDPFADPKTTTSNSNDSTTTAAEDLGPFSDRYSVAQPSESTPRLNDTRGSQYTNATMSVMSSNFGDGEIPIFWEGQEREEEA</sequence>
<dbReference type="Proteomes" id="UP000242875">
    <property type="component" value="Unassembled WGS sequence"/>
</dbReference>
<feature type="region of interest" description="Disordered" evidence="1">
    <location>
        <begin position="271"/>
        <end position="348"/>
    </location>
</feature>
<evidence type="ECO:0000256" key="2">
    <source>
        <dbReference type="SAM" id="Phobius"/>
    </source>
</evidence>
<accession>A0A261Y0B5</accession>
<evidence type="ECO:0000313" key="3">
    <source>
        <dbReference type="EMBL" id="OZJ04031.1"/>
    </source>
</evidence>
<protein>
    <recommendedName>
        <fullName evidence="5">Membrane anchor Opy2 N-terminal domain-containing protein</fullName>
    </recommendedName>
</protein>
<feature type="compositionally biased region" description="Polar residues" evidence="1">
    <location>
        <begin position="333"/>
        <end position="348"/>
    </location>
</feature>
<dbReference type="AlphaFoldDB" id="A0A261Y0B5"/>
<feature type="compositionally biased region" description="Polar residues" evidence="1">
    <location>
        <begin position="271"/>
        <end position="286"/>
    </location>
</feature>